<sequence length="147" mass="15868">MTTTFHVTNCAIRPMDGREEATHARIFLVQTHIHRISGGETAIDVPVPSGGRSHDPDLPASLRRGQLRSHARSRLPGGLGRPLAPPRRARGLLDDAAMVWKRLPDSWQVPGAEQVKGEPPSQNSQRLAGCMTLIGADTADFDAARPG</sequence>
<evidence type="ECO:0000256" key="1">
    <source>
        <dbReference type="SAM" id="MobiDB-lite"/>
    </source>
</evidence>
<dbReference type="EMBL" id="CP108222">
    <property type="protein sequence ID" value="WTT23248.1"/>
    <property type="molecule type" value="Genomic_DNA"/>
</dbReference>
<evidence type="ECO:0000313" key="2">
    <source>
        <dbReference type="EMBL" id="WTT23248.1"/>
    </source>
</evidence>
<proteinExistence type="predicted"/>
<organism evidence="2">
    <name type="scientific">Streptomyces sp. NBC_00093</name>
    <dbReference type="NCBI Taxonomy" id="2975649"/>
    <lineage>
        <taxon>Bacteria</taxon>
        <taxon>Bacillati</taxon>
        <taxon>Actinomycetota</taxon>
        <taxon>Actinomycetes</taxon>
        <taxon>Kitasatosporales</taxon>
        <taxon>Streptomycetaceae</taxon>
        <taxon>Streptomyces</taxon>
    </lineage>
</organism>
<reference evidence="2" key="1">
    <citation type="submission" date="2022-10" db="EMBL/GenBank/DDBJ databases">
        <title>The complete genomes of actinobacterial strains from the NBC collection.</title>
        <authorList>
            <person name="Joergensen T.S."/>
            <person name="Alvarez Arevalo M."/>
            <person name="Sterndorff E.B."/>
            <person name="Faurdal D."/>
            <person name="Vuksanovic O."/>
            <person name="Mourched A.-S."/>
            <person name="Charusanti P."/>
            <person name="Shaw S."/>
            <person name="Blin K."/>
            <person name="Weber T."/>
        </authorList>
    </citation>
    <scope>NUCLEOTIDE SEQUENCE</scope>
    <source>
        <strain evidence="2">NBC_00093</strain>
    </source>
</reference>
<protein>
    <recommendedName>
        <fullName evidence="3">Transposase</fullName>
    </recommendedName>
</protein>
<feature type="region of interest" description="Disordered" evidence="1">
    <location>
        <begin position="41"/>
        <end position="87"/>
    </location>
</feature>
<name>A0AAU2AID9_9ACTN</name>
<dbReference type="AlphaFoldDB" id="A0AAU2AID9"/>
<gene>
    <name evidence="2" type="ORF">OHA22_50660</name>
</gene>
<evidence type="ECO:0008006" key="3">
    <source>
        <dbReference type="Google" id="ProtNLM"/>
    </source>
</evidence>
<accession>A0AAU2AID9</accession>